<dbReference type="CDD" id="cd00303">
    <property type="entry name" value="retropepsin_like"/>
    <property type="match status" value="1"/>
</dbReference>
<keyword evidence="1" id="KW-0863">Zinc-finger</keyword>
<evidence type="ECO:0000313" key="4">
    <source>
        <dbReference type="EMBL" id="ORZ39424.1"/>
    </source>
</evidence>
<feature type="region of interest" description="Disordered" evidence="2">
    <location>
        <begin position="1"/>
        <end position="36"/>
    </location>
</feature>
<feature type="domain" description="CCHC-type" evidence="3">
    <location>
        <begin position="540"/>
        <end position="554"/>
    </location>
</feature>
<proteinExistence type="predicted"/>
<name>A0A1Y2HZL9_9FUNG</name>
<keyword evidence="5" id="KW-1185">Reference proteome</keyword>
<evidence type="ECO:0000256" key="1">
    <source>
        <dbReference type="PROSITE-ProRule" id="PRU00047"/>
    </source>
</evidence>
<feature type="region of interest" description="Disordered" evidence="2">
    <location>
        <begin position="644"/>
        <end position="682"/>
    </location>
</feature>
<evidence type="ECO:0000259" key="3">
    <source>
        <dbReference type="PROSITE" id="PS50158"/>
    </source>
</evidence>
<dbReference type="EMBL" id="MCFL01000005">
    <property type="protein sequence ID" value="ORZ39424.1"/>
    <property type="molecule type" value="Genomic_DNA"/>
</dbReference>
<dbReference type="InterPro" id="IPR036875">
    <property type="entry name" value="Znf_CCHC_sf"/>
</dbReference>
<reference evidence="4 5" key="1">
    <citation type="submission" date="2016-07" db="EMBL/GenBank/DDBJ databases">
        <title>Pervasive Adenine N6-methylation of Active Genes in Fungi.</title>
        <authorList>
            <consortium name="DOE Joint Genome Institute"/>
            <person name="Mondo S.J."/>
            <person name="Dannebaum R.O."/>
            <person name="Kuo R.C."/>
            <person name="Labutti K."/>
            <person name="Haridas S."/>
            <person name="Kuo A."/>
            <person name="Salamov A."/>
            <person name="Ahrendt S.R."/>
            <person name="Lipzen A."/>
            <person name="Sullivan W."/>
            <person name="Andreopoulos W.B."/>
            <person name="Clum A."/>
            <person name="Lindquist E."/>
            <person name="Daum C."/>
            <person name="Ramamoorthy G.K."/>
            <person name="Gryganskyi A."/>
            <person name="Culley D."/>
            <person name="Magnuson J.K."/>
            <person name="James T.Y."/>
            <person name="O'Malley M.A."/>
            <person name="Stajich J.E."/>
            <person name="Spatafora J.W."/>
            <person name="Visel A."/>
            <person name="Grigoriev I.V."/>
        </authorList>
    </citation>
    <scope>NUCLEOTIDE SEQUENCE [LARGE SCALE GENOMIC DNA]</scope>
    <source>
        <strain evidence="4 5">PL171</strain>
    </source>
</reference>
<dbReference type="InterPro" id="IPR021109">
    <property type="entry name" value="Peptidase_aspartic_dom_sf"/>
</dbReference>
<dbReference type="GO" id="GO:0008270">
    <property type="term" value="F:zinc ion binding"/>
    <property type="evidence" value="ECO:0007669"/>
    <property type="project" value="UniProtKB-KW"/>
</dbReference>
<evidence type="ECO:0000256" key="2">
    <source>
        <dbReference type="SAM" id="MobiDB-lite"/>
    </source>
</evidence>
<gene>
    <name evidence="4" type="ORF">BCR44DRAFT_1247487</name>
</gene>
<dbReference type="Proteomes" id="UP000193411">
    <property type="component" value="Unassembled WGS sequence"/>
</dbReference>
<dbReference type="PROSITE" id="PS50158">
    <property type="entry name" value="ZF_CCHC"/>
    <property type="match status" value="1"/>
</dbReference>
<organism evidence="4 5">
    <name type="scientific">Catenaria anguillulae PL171</name>
    <dbReference type="NCBI Taxonomy" id="765915"/>
    <lineage>
        <taxon>Eukaryota</taxon>
        <taxon>Fungi</taxon>
        <taxon>Fungi incertae sedis</taxon>
        <taxon>Blastocladiomycota</taxon>
        <taxon>Blastocladiomycetes</taxon>
        <taxon>Blastocladiales</taxon>
        <taxon>Catenariaceae</taxon>
        <taxon>Catenaria</taxon>
    </lineage>
</organism>
<feature type="compositionally biased region" description="Basic and acidic residues" evidence="2">
    <location>
        <begin position="649"/>
        <end position="661"/>
    </location>
</feature>
<dbReference type="AlphaFoldDB" id="A0A1Y2HZL9"/>
<keyword evidence="1" id="KW-0479">Metal-binding</keyword>
<dbReference type="Gene3D" id="2.40.70.10">
    <property type="entry name" value="Acid Proteases"/>
    <property type="match status" value="1"/>
</dbReference>
<dbReference type="Gene3D" id="4.10.60.10">
    <property type="entry name" value="Zinc finger, CCHC-type"/>
    <property type="match status" value="1"/>
</dbReference>
<comment type="caution">
    <text evidence="4">The sequence shown here is derived from an EMBL/GenBank/DDBJ whole genome shotgun (WGS) entry which is preliminary data.</text>
</comment>
<feature type="compositionally biased region" description="Polar residues" evidence="2">
    <location>
        <begin position="25"/>
        <end position="34"/>
    </location>
</feature>
<feature type="region of interest" description="Disordered" evidence="2">
    <location>
        <begin position="126"/>
        <end position="154"/>
    </location>
</feature>
<protein>
    <recommendedName>
        <fullName evidence="3">CCHC-type domain-containing protein</fullName>
    </recommendedName>
</protein>
<dbReference type="SUPFAM" id="SSF57756">
    <property type="entry name" value="Retrovirus zinc finger-like domains"/>
    <property type="match status" value="1"/>
</dbReference>
<feature type="compositionally biased region" description="Polar residues" evidence="2">
    <location>
        <begin position="129"/>
        <end position="143"/>
    </location>
</feature>
<keyword evidence="1" id="KW-0862">Zinc</keyword>
<accession>A0A1Y2HZL9</accession>
<feature type="compositionally biased region" description="Low complexity" evidence="2">
    <location>
        <begin position="13"/>
        <end position="24"/>
    </location>
</feature>
<evidence type="ECO:0000313" key="5">
    <source>
        <dbReference type="Proteomes" id="UP000193411"/>
    </source>
</evidence>
<dbReference type="GO" id="GO:0003676">
    <property type="term" value="F:nucleic acid binding"/>
    <property type="evidence" value="ECO:0007669"/>
    <property type="project" value="InterPro"/>
</dbReference>
<dbReference type="InterPro" id="IPR001878">
    <property type="entry name" value="Znf_CCHC"/>
</dbReference>
<dbReference type="SUPFAM" id="SSF50630">
    <property type="entry name" value="Acid proteases"/>
    <property type="match status" value="1"/>
</dbReference>
<sequence>MSTNSQPAPTPEPAASSPSSTTASDLSYTTSDGPSSMEVRGFPNQYVFDAWTKFLLKHQALKNSWDTYLADADLSAEELVGDEEALHQYAMAIPHDSVHYRSLIIFANHRGPVAVRAARRQGIIGPGENLNTSIPGTPATSEQARAADAKPSTSLQQQLDELRTSRAHIGETMVTSQPVIVSPTTSIKSQATGYSAIQAAAHLRSTPVTVSGFDDLIETSQFNSAANKVNQMFNRSRYSAVPLDLLLALADITLKADLDSAVATKFGPQQAESYIATMLGFEPWMEDPRRAILRVLKTAKSLKVPPTSMALGLLLLWALPKDRRVQAINLFPEGATLQAVAQHLDERFYDQGRLRSRLDRLHVRKLLSIADFDQGFADQVEKTIRISNEMLEEYTGDLYEMIEYSKKMAQLVLDKLPPLAQLNIRLAVQAGTRQLEPLNRQFDLPLRSISIVIIENISKPEFWASSSAMETPLSISPPIVLPSSGNLSNYSAPNAFPEPSALVATKPPMAIRPRSEFDHYLNAVEVNEVARGKGPQKMTCYYCGREGHGIRACPAVEFDVGVLIEWDKDEQGRKALYSRGGKIRKKLDYAQPPMRDQAIEALKSGKDEETQSVKISATNKDIHWGPQNFNVEIAMVTIEDDSTVEVDSADGRPLKRRRENDFDNDAPEPVSQKPSRHDKARKQKLLSALAQVSADRVMEKIMSAPITEDMKISIGDFFSFPMLRSAAQRVTGPRSAEFRARLERMANAKQGKAGVYSAPQLNPQVPPPFKPGHIFTPSTIPRTARELLDSAPQLPTHLAQLVEALSSDVGADAPSPDTESAIDSEVERMIAELEKNPTLCLAFARQVPECTRLVQDLIAILNEDVLVSAIQVKSCGGDSQTGQVRTSALCPEIEVKFAGAKMKGLVDAGSQVNLISEDQVNQAQLTILPLPPSLSRVRVANQTTTQLLGVVAEETEILGVRKMLIAFVMPSMSRPLILGANVLLDFGIALIPSGSGFLLTTVAGWAHFATTSNFATVSINDAFASTLVPELVEDEDCQMLADF</sequence>
<dbReference type="STRING" id="765915.A0A1Y2HZL9"/>